<dbReference type="NCBIfam" id="NF009410">
    <property type="entry name" value="PRK12771.1"/>
    <property type="match status" value="1"/>
</dbReference>
<dbReference type="NCBIfam" id="NF010120">
    <property type="entry name" value="PRK13596.1"/>
    <property type="match status" value="1"/>
</dbReference>
<protein>
    <submittedName>
        <fullName evidence="7">NADH-quinone oxidoreductase subunit NuoF</fullName>
    </submittedName>
</protein>
<dbReference type="Pfam" id="PF01512">
    <property type="entry name" value="Complex1_51K"/>
    <property type="match status" value="1"/>
</dbReference>
<evidence type="ECO:0000256" key="2">
    <source>
        <dbReference type="ARBA" id="ARBA00022485"/>
    </source>
</evidence>
<dbReference type="InterPro" id="IPR036249">
    <property type="entry name" value="Thioredoxin-like_sf"/>
</dbReference>
<name>A0AAT9LAE6_9FIRM</name>
<reference evidence="7" key="1">
    <citation type="submission" date="2020-10" db="EMBL/GenBank/DDBJ databases">
        <authorList>
            <person name="Kadnikov V."/>
            <person name="Beletsky A.V."/>
            <person name="Mardanov A.V."/>
            <person name="Karnachuk O.V."/>
            <person name="Ravin N.V."/>
        </authorList>
    </citation>
    <scope>NUCLEOTIDE SEQUENCE</scope>
    <source>
        <strain evidence="7">Bu02</strain>
    </source>
</reference>
<dbReference type="Gene3D" id="1.20.1440.230">
    <property type="entry name" value="NADH-ubiquinone oxidoreductase 51kDa subunit, iron-sulphur binding domain"/>
    <property type="match status" value="1"/>
</dbReference>
<keyword evidence="5" id="KW-0411">Iron-sulfur</keyword>
<dbReference type="FunFam" id="3.40.50.11540:FF:000001">
    <property type="entry name" value="NADH dehydrogenase [ubiquinone] flavoprotein 1, mitochondrial"/>
    <property type="match status" value="1"/>
</dbReference>
<dbReference type="PANTHER" id="PTHR43578:SF3">
    <property type="entry name" value="NADH-QUINONE OXIDOREDUCTASE SUBUNIT F"/>
    <property type="match status" value="1"/>
</dbReference>
<proteinExistence type="inferred from homology"/>
<comment type="similarity">
    <text evidence="1">Belongs to the complex I 51 kDa subunit family.</text>
</comment>
<keyword evidence="3" id="KW-0479">Metal-binding</keyword>
<dbReference type="InterPro" id="IPR036188">
    <property type="entry name" value="FAD/NAD-bd_sf"/>
</dbReference>
<evidence type="ECO:0000256" key="5">
    <source>
        <dbReference type="ARBA" id="ARBA00023014"/>
    </source>
</evidence>
<dbReference type="SUPFAM" id="SSF140490">
    <property type="entry name" value="Nqo1C-terminal domain-like"/>
    <property type="match status" value="1"/>
</dbReference>
<dbReference type="GO" id="GO:0016491">
    <property type="term" value="F:oxidoreductase activity"/>
    <property type="evidence" value="ECO:0007669"/>
    <property type="project" value="InterPro"/>
</dbReference>
<dbReference type="PANTHER" id="PTHR43578">
    <property type="entry name" value="NADH-QUINONE OXIDOREDUCTASE SUBUNIT F"/>
    <property type="match status" value="1"/>
</dbReference>
<dbReference type="PROSITE" id="PS51257">
    <property type="entry name" value="PROKAR_LIPOPROTEIN"/>
    <property type="match status" value="1"/>
</dbReference>
<dbReference type="InterPro" id="IPR019575">
    <property type="entry name" value="Nuop51_4Fe4S-bd"/>
</dbReference>
<keyword evidence="4" id="KW-0408">Iron</keyword>
<dbReference type="AlphaFoldDB" id="A0AAT9LAE6"/>
<dbReference type="EMBL" id="CP062796">
    <property type="protein sequence ID" value="QUL98034.1"/>
    <property type="molecule type" value="Genomic_DNA"/>
</dbReference>
<dbReference type="Pfam" id="PF10589">
    <property type="entry name" value="NADH_4Fe-4S"/>
    <property type="match status" value="1"/>
</dbReference>
<dbReference type="Pfam" id="PF07992">
    <property type="entry name" value="Pyr_redox_2"/>
    <property type="match status" value="1"/>
</dbReference>
<dbReference type="InterPro" id="IPR001949">
    <property type="entry name" value="NADH-UbQ_OxRdtase_51kDa_CS"/>
</dbReference>
<dbReference type="Pfam" id="PF01257">
    <property type="entry name" value="2Fe-2S_thioredx"/>
    <property type="match status" value="1"/>
</dbReference>
<evidence type="ECO:0000256" key="1">
    <source>
        <dbReference type="ARBA" id="ARBA00007523"/>
    </source>
</evidence>
<evidence type="ECO:0000259" key="6">
    <source>
        <dbReference type="SMART" id="SM00928"/>
    </source>
</evidence>
<dbReference type="PROSITE" id="PS00645">
    <property type="entry name" value="COMPLEX1_51K_2"/>
    <property type="match status" value="1"/>
</dbReference>
<accession>A0AAT9LAE6</accession>
<dbReference type="Gene3D" id="3.50.50.60">
    <property type="entry name" value="FAD/NAD(P)-binding domain"/>
    <property type="match status" value="2"/>
</dbReference>
<evidence type="ECO:0000256" key="3">
    <source>
        <dbReference type="ARBA" id="ARBA00022723"/>
    </source>
</evidence>
<dbReference type="SUPFAM" id="SSF142984">
    <property type="entry name" value="Nqo1 middle domain-like"/>
    <property type="match status" value="1"/>
</dbReference>
<dbReference type="SUPFAM" id="SSF142019">
    <property type="entry name" value="Nqo1 FMN-binding domain-like"/>
    <property type="match status" value="1"/>
</dbReference>
<keyword evidence="2" id="KW-0004">4Fe-4S</keyword>
<dbReference type="KEGG" id="fcz:IMF26_08185"/>
<dbReference type="GO" id="GO:0008137">
    <property type="term" value="F:NADH dehydrogenase (ubiquinone) activity"/>
    <property type="evidence" value="ECO:0007669"/>
    <property type="project" value="InterPro"/>
</dbReference>
<dbReference type="Gene3D" id="3.40.30.10">
    <property type="entry name" value="Glutaredoxin"/>
    <property type="match status" value="1"/>
</dbReference>
<feature type="domain" description="NADH-ubiquinone oxidoreductase 51kDa subunit iron-sulphur binding" evidence="6">
    <location>
        <begin position="439"/>
        <end position="484"/>
    </location>
</feature>
<dbReference type="SUPFAM" id="SSF52833">
    <property type="entry name" value="Thioredoxin-like"/>
    <property type="match status" value="1"/>
</dbReference>
<organism evidence="7">
    <name type="scientific">Candidatus Fermentithermobacillus carboniphilus</name>
    <dbReference type="NCBI Taxonomy" id="3085328"/>
    <lineage>
        <taxon>Bacteria</taxon>
        <taxon>Bacillati</taxon>
        <taxon>Bacillota</taxon>
        <taxon>Candidatus Fermentithermobacillia</taxon>
        <taxon>Candidatus Fermentithermobacillales</taxon>
        <taxon>Candidatus Fermentithermobacillaceae</taxon>
        <taxon>Candidatus Fermentithermobacillus</taxon>
    </lineage>
</organism>
<dbReference type="SUPFAM" id="SSF51971">
    <property type="entry name" value="Nucleotide-binding domain"/>
    <property type="match status" value="2"/>
</dbReference>
<dbReference type="PRINTS" id="PR00419">
    <property type="entry name" value="ADXRDTASE"/>
</dbReference>
<dbReference type="InterPro" id="IPR011538">
    <property type="entry name" value="Nuo51_FMN-bd"/>
</dbReference>
<dbReference type="GO" id="GO:0010181">
    <property type="term" value="F:FMN binding"/>
    <property type="evidence" value="ECO:0007669"/>
    <property type="project" value="InterPro"/>
</dbReference>
<reference evidence="7" key="2">
    <citation type="journal article" date="2023" name="Biology">
        <title>Prokaryotic Life Associated with Coal-Fire Gas Vents Revealed by Metagenomics.</title>
        <authorList>
            <person name="Kadnikov V.V."/>
            <person name="Mardanov A.V."/>
            <person name="Beletsky A.V."/>
            <person name="Karnachuk O.V."/>
            <person name="Ravin N.V."/>
        </authorList>
    </citation>
    <scope>NUCLEOTIDE SEQUENCE</scope>
    <source>
        <strain evidence="7">Bu02</strain>
    </source>
</reference>
<dbReference type="Gene3D" id="3.10.20.600">
    <property type="match status" value="1"/>
</dbReference>
<dbReference type="GO" id="GO:0051539">
    <property type="term" value="F:4 iron, 4 sulfur cluster binding"/>
    <property type="evidence" value="ECO:0007669"/>
    <property type="project" value="UniProtKB-KW"/>
</dbReference>
<gene>
    <name evidence="7" type="primary">nuoF</name>
    <name evidence="7" type="ORF">IMF26_08185</name>
</gene>
<evidence type="ECO:0000256" key="4">
    <source>
        <dbReference type="ARBA" id="ARBA00023004"/>
    </source>
</evidence>
<dbReference type="InterPro" id="IPR037207">
    <property type="entry name" value="Nuop51_4Fe4S-bd_sf"/>
</dbReference>
<dbReference type="GO" id="GO:0046872">
    <property type="term" value="F:metal ion binding"/>
    <property type="evidence" value="ECO:0007669"/>
    <property type="project" value="UniProtKB-KW"/>
</dbReference>
<sequence length="1009" mass="109410">MEFYRSHILVCSGTGCQASGSLSLRESLEKEISRVGLDKEVKVIQTGCFGFCRFGPNMMIYPEGVFYCGVQEADVPELVEEHLIKGRVLQRLLYKEPETKASVVDFEDIPFFKKQTRIVLENCGIIDPESIKEYIARDGYFGLSKALTMAPQEVIDIIKKSGLRGRGGAGFPTGLKWEFAAKAKGFPKYVVCNADEGDPGAFMDRSTIEGDPHRVLEGMIIAGYAIGASHGYVYVRAEYPLAVERLYKAIDQAREMGLLGKDILGSGFDFDIDLRLGAGAFVCGEETALLNSIMGKRGEPRPRPPFPANSGLWGKPTVINNVETLANVPVILRKGAEWFASMGTEKSKGTKVFALAGKINNNGLVEVPMGTTIGEIVFDIGGGLPKGKKFKAVQTGGPSGGCIPAQYLNTPVDYESLASLGTIMGSGGFIVMDEDTCMVDLAKFFLEFVQSESCGKCAPCRIGTKRMLEILQRITRGEGREGDIELLQELGESIKESALCGLGQTAPNPVLSTIRYFRDEYEAHIKDKRCPASVCAALFNAPCQNTCPANVDVPVYIDLIRQGRFAEAYEEILRENPFPVVCGRVCNHPCESRCRRAQLDEPLAIRELKRFASDYAVSLNGSRPRPERKAPTGKKVAVIGAGPSGLSAAYYLALRGHSVTVFETLPLPGGMLAVGIPSYRLPKDSLLKDIELIESLGVTIKTGVTVGKDVSWETLKNEHDALFLAIGAYKDQRLGIPGEELEGVIPGVTFLRKINLGEKIDLTGKKVVVVGGGNVAMDAARSAQRLGADSVTVLYRRRREDMPALEEEVNAALEEGVILCTMVNPKELKGDGKVQKVTCVQMRAGEFDSSGRRRTYPVEGSEFDIDCDVFIPAIGQVTDAEAFTGNGLEIKRGGTFAVDPRTMATNVPGVFAGGDCVTGPATVVEAIAAGKRAAAAIDKYLGGDGNVVPRSKHQRKLSGPIIEEKMSRVRGRVLPPSDRKGSFVEVELGFDARMAQREAQRCLRCDVKE</sequence>
<evidence type="ECO:0000313" key="7">
    <source>
        <dbReference type="EMBL" id="QUL98034.1"/>
    </source>
</evidence>
<dbReference type="InterPro" id="IPR028261">
    <property type="entry name" value="DPD_II"/>
</dbReference>
<dbReference type="SUPFAM" id="SSF46548">
    <property type="entry name" value="alpha-helical ferredoxin"/>
    <property type="match status" value="2"/>
</dbReference>
<dbReference type="Pfam" id="PF14691">
    <property type="entry name" value="Fer4_20"/>
    <property type="match status" value="1"/>
</dbReference>
<dbReference type="InterPro" id="IPR023753">
    <property type="entry name" value="FAD/NAD-binding_dom"/>
</dbReference>
<dbReference type="InterPro" id="IPR037225">
    <property type="entry name" value="Nuo51_FMN-bd_sf"/>
</dbReference>
<dbReference type="CDD" id="cd02980">
    <property type="entry name" value="TRX_Fd_family"/>
    <property type="match status" value="1"/>
</dbReference>
<dbReference type="Gene3D" id="6.10.250.1450">
    <property type="match status" value="1"/>
</dbReference>
<dbReference type="Gene3D" id="3.40.50.11540">
    <property type="entry name" value="NADH-ubiquinone oxidoreductase 51kDa subunit"/>
    <property type="match status" value="1"/>
</dbReference>
<dbReference type="SMART" id="SM00928">
    <property type="entry name" value="NADH_4Fe-4S"/>
    <property type="match status" value="1"/>
</dbReference>
<dbReference type="FunFam" id="1.20.1440.230:FF:000001">
    <property type="entry name" value="Mitochondrial NADH dehydrogenase flavoprotein 1"/>
    <property type="match status" value="1"/>
</dbReference>